<gene>
    <name evidence="2" type="ORF">LCGC14_0303400</name>
</gene>
<sequence length="698" mass="80689">MTRDHRRKQGKKPIAVIHRDKANRSPSQIRIDVIRNEAKDDILVELDRANEILQFDDEGAYPATYMIKNRVRNLGALHGIENLKAPTLYDKIDYEFANKLHTQWSDFEETGVEDQYEASKNAAIAEKIVPDITLQQMQWTSRMVSPFEKEGTTYSPPLNILLSEYYSETVDAEHTSLKAEIKELFFVNGLGQLTDIENPLIQEYLDLEGETQDEFVEQVIAVKVVKGTYVQPLPNEYSFEEVLTPRMKTELPTKEKLGSKDPEKIKVIRSPTDKNTVNESIDAVINEEFFVDEYEHSVDFDRGAGIIRIDIDRNLEAPEVPVSDLQLEAIETDVRENFQDALKNHPGVVVTVTQDRFGNIVAVLGDGDITVADDESNLVTVTTVETTDETERGFDRTQALVLEVNKEHTRTKSVKTTEDKVATFEIQQEKLIKTYEHTLRYNRKLMMVQEASLNLLIEEAAEFEEDLDTEIADAVNDIFDDEVSKFDLEAKDMQRELHKRVKQELKWEARLERESNERKLAIAQNQIFNINTALTPETFKKNRSPRRRRVSRLRKLPKIRRQKRRRMTKQEVKAFVKKRNLQLIAEQKKKKKLIKAVDVDEVEKLPKQKKRKKKQKQKVTLAENTGSQLTLMNEMKDDVKRSETEYNRNPNSQTWGHYMTSIGDLNDFIDKSSADEDKPGAVVIARHMEKSNTSNNYK</sequence>
<dbReference type="EMBL" id="LAZR01000191">
    <property type="protein sequence ID" value="KKN83074.1"/>
    <property type="molecule type" value="Genomic_DNA"/>
</dbReference>
<name>A0A0F9TUQ4_9ZZZZ</name>
<protein>
    <submittedName>
        <fullName evidence="2">Uncharacterized protein</fullName>
    </submittedName>
</protein>
<dbReference type="AlphaFoldDB" id="A0A0F9TUQ4"/>
<organism evidence="2">
    <name type="scientific">marine sediment metagenome</name>
    <dbReference type="NCBI Taxonomy" id="412755"/>
    <lineage>
        <taxon>unclassified sequences</taxon>
        <taxon>metagenomes</taxon>
        <taxon>ecological metagenomes</taxon>
    </lineage>
</organism>
<comment type="caution">
    <text evidence="2">The sequence shown here is derived from an EMBL/GenBank/DDBJ whole genome shotgun (WGS) entry which is preliminary data.</text>
</comment>
<reference evidence="2" key="1">
    <citation type="journal article" date="2015" name="Nature">
        <title>Complex archaea that bridge the gap between prokaryotes and eukaryotes.</title>
        <authorList>
            <person name="Spang A."/>
            <person name="Saw J.H."/>
            <person name="Jorgensen S.L."/>
            <person name="Zaremba-Niedzwiedzka K."/>
            <person name="Martijn J."/>
            <person name="Lind A.E."/>
            <person name="van Eijk R."/>
            <person name="Schleper C."/>
            <person name="Guy L."/>
            <person name="Ettema T.J."/>
        </authorList>
    </citation>
    <scope>NUCLEOTIDE SEQUENCE</scope>
</reference>
<proteinExistence type="predicted"/>
<evidence type="ECO:0000256" key="1">
    <source>
        <dbReference type="SAM" id="MobiDB-lite"/>
    </source>
</evidence>
<feature type="region of interest" description="Disordered" evidence="1">
    <location>
        <begin position="605"/>
        <end position="625"/>
    </location>
</feature>
<feature type="compositionally biased region" description="Basic residues" evidence="1">
    <location>
        <begin position="607"/>
        <end position="617"/>
    </location>
</feature>
<evidence type="ECO:0000313" key="2">
    <source>
        <dbReference type="EMBL" id="KKN83074.1"/>
    </source>
</evidence>
<accession>A0A0F9TUQ4</accession>